<keyword evidence="1" id="KW-0378">Hydrolase</keyword>
<sequence length="383" mass="42740">MVVKASLFKVDNGDMVLFETESGRRILTDINIREAADDEDDDTPNVGKQIRNKLDRDDKGRLFVDGFLNTHPDADHIRGLVKHFHLGDPSTWVKADDKIIIREMWSSPIVFRRAKAKDEDHVLCADAEAWRDEARRRANRFKKERTAEDGNRILILGEDVDGKTDDLTEILVKVDEVFSKICGVQDTSFEARLLAPMPADDEAEEEVLTKNNSSVIMRLDLKVSKVTRGRFLLGGDAEVAIWDRIWERNKKWPERLQYDVLIAPHHCSWHSLSYDSWSEKGEKAKVSEPARSALGQPLDGALIVASSKTIKDDKNDPPCIRAKREYIDILDPVKGEFKCVADSPGDDPLAIEVTSAGPRVKRAAVAVSVAAGTGIGSQPLAHG</sequence>
<dbReference type="OrthoDB" id="9768813at2"/>
<reference evidence="2" key="1">
    <citation type="submission" date="2019-10" db="EMBL/GenBank/DDBJ databases">
        <title>Complete Genome Sequence of Bradyrhizobium betae type strain PL7HG1T.</title>
        <authorList>
            <person name="Bromfield E.S.P."/>
            <person name="Cloutier S."/>
        </authorList>
    </citation>
    <scope>NUCLEOTIDE SEQUENCE [LARGE SCALE GENOMIC DNA]</scope>
    <source>
        <strain evidence="2">PL7HG1</strain>
    </source>
</reference>
<dbReference type="Proteomes" id="UP000325641">
    <property type="component" value="Chromosome"/>
</dbReference>
<protein>
    <submittedName>
        <fullName evidence="1">Metallohydrolase</fullName>
    </submittedName>
</protein>
<evidence type="ECO:0000313" key="1">
    <source>
        <dbReference type="EMBL" id="QFI76800.1"/>
    </source>
</evidence>
<proteinExistence type="predicted"/>
<accession>A0A5P6PET7</accession>
<dbReference type="InterPro" id="IPR036866">
    <property type="entry name" value="RibonucZ/Hydroxyglut_hydro"/>
</dbReference>
<dbReference type="KEGG" id="bbet:F8237_33005"/>
<organism evidence="1 2">
    <name type="scientific">Bradyrhizobium betae</name>
    <dbReference type="NCBI Taxonomy" id="244734"/>
    <lineage>
        <taxon>Bacteria</taxon>
        <taxon>Pseudomonadati</taxon>
        <taxon>Pseudomonadota</taxon>
        <taxon>Alphaproteobacteria</taxon>
        <taxon>Hyphomicrobiales</taxon>
        <taxon>Nitrobacteraceae</taxon>
        <taxon>Bradyrhizobium</taxon>
    </lineage>
</organism>
<name>A0A5P6PET7_9BRAD</name>
<dbReference type="GO" id="GO:0016787">
    <property type="term" value="F:hydrolase activity"/>
    <property type="evidence" value="ECO:0007669"/>
    <property type="project" value="UniProtKB-KW"/>
</dbReference>
<dbReference type="SUPFAM" id="SSF56281">
    <property type="entry name" value="Metallo-hydrolase/oxidoreductase"/>
    <property type="match status" value="1"/>
</dbReference>
<dbReference type="RefSeq" id="WP_028136425.1">
    <property type="nucleotide sequence ID" value="NZ_CP044543.1"/>
</dbReference>
<dbReference type="EMBL" id="CP044543">
    <property type="protein sequence ID" value="QFI76800.1"/>
    <property type="molecule type" value="Genomic_DNA"/>
</dbReference>
<gene>
    <name evidence="1" type="ORF">F8237_33005</name>
</gene>
<dbReference type="Gene3D" id="3.60.15.10">
    <property type="entry name" value="Ribonuclease Z/Hydroxyacylglutathione hydrolase-like"/>
    <property type="match status" value="1"/>
</dbReference>
<evidence type="ECO:0000313" key="2">
    <source>
        <dbReference type="Proteomes" id="UP000325641"/>
    </source>
</evidence>
<dbReference type="AlphaFoldDB" id="A0A5P6PET7"/>